<keyword evidence="4" id="KW-0547">Nucleotide-binding</keyword>
<keyword evidence="5" id="KW-0418">Kinase</keyword>
<protein>
    <recommendedName>
        <fullName evidence="2">polynucleotide 5'-hydroxyl-kinase</fullName>
        <ecNumber evidence="2">2.7.1.78</ecNumber>
    </recommendedName>
</protein>
<evidence type="ECO:0000256" key="4">
    <source>
        <dbReference type="ARBA" id="ARBA00022741"/>
    </source>
</evidence>
<evidence type="ECO:0000256" key="6">
    <source>
        <dbReference type="ARBA" id="ARBA00022840"/>
    </source>
</evidence>
<dbReference type="SUPFAM" id="SSF52540">
    <property type="entry name" value="P-loop containing nucleoside triphosphate hydrolases"/>
    <property type="match status" value="1"/>
</dbReference>
<comment type="catalytic activity">
    <reaction evidence="8">
        <text>a 5'-end dephospho-ribonucleoside-RNA + ATP = a 5'-end 5'-phospho-ribonucleoside-RNA + ADP + H(+)</text>
        <dbReference type="Rhea" id="RHEA:54580"/>
        <dbReference type="Rhea" id="RHEA-COMP:13936"/>
        <dbReference type="Rhea" id="RHEA-COMP:15179"/>
        <dbReference type="ChEBI" id="CHEBI:15378"/>
        <dbReference type="ChEBI" id="CHEBI:30616"/>
        <dbReference type="ChEBI" id="CHEBI:138282"/>
        <dbReference type="ChEBI" id="CHEBI:138284"/>
        <dbReference type="ChEBI" id="CHEBI:456216"/>
        <dbReference type="EC" id="2.7.1.78"/>
    </reaction>
</comment>
<dbReference type="InterPro" id="IPR027417">
    <property type="entry name" value="P-loop_NTPase"/>
</dbReference>
<organism evidence="11">
    <name type="scientific">Ignisphaera aggregans</name>
    <dbReference type="NCBI Taxonomy" id="334771"/>
    <lineage>
        <taxon>Archaea</taxon>
        <taxon>Thermoproteota</taxon>
        <taxon>Thermoprotei</taxon>
        <taxon>Desulfurococcales</taxon>
        <taxon>Desulfurococcaceae</taxon>
        <taxon>Ignisphaera</taxon>
    </lineage>
</organism>
<proteinExistence type="predicted"/>
<evidence type="ECO:0000256" key="2">
    <source>
        <dbReference type="ARBA" id="ARBA00012157"/>
    </source>
</evidence>
<evidence type="ECO:0000313" key="11">
    <source>
        <dbReference type="EMBL" id="HEM67177.1"/>
    </source>
</evidence>
<dbReference type="PANTHER" id="PTHR12755">
    <property type="entry name" value="CLEAVAGE/POLYADENYLATION FACTOR IA SUBUNIT CLP1P"/>
    <property type="match status" value="1"/>
</dbReference>
<dbReference type="InterPro" id="IPR032319">
    <property type="entry name" value="CLP1_P"/>
</dbReference>
<evidence type="ECO:0000256" key="3">
    <source>
        <dbReference type="ARBA" id="ARBA00022679"/>
    </source>
</evidence>
<evidence type="ECO:0000256" key="8">
    <source>
        <dbReference type="ARBA" id="ARBA00044641"/>
    </source>
</evidence>
<dbReference type="GO" id="GO:0006396">
    <property type="term" value="P:RNA processing"/>
    <property type="evidence" value="ECO:0007669"/>
    <property type="project" value="InterPro"/>
</dbReference>
<dbReference type="Gene3D" id="3.40.50.300">
    <property type="entry name" value="P-loop containing nucleotide triphosphate hydrolases"/>
    <property type="match status" value="1"/>
</dbReference>
<dbReference type="GO" id="GO:0051734">
    <property type="term" value="F:ATP-dependent polynucleotide 5'-hydroxyl-kinase activity"/>
    <property type="evidence" value="ECO:0007669"/>
    <property type="project" value="UniProtKB-EC"/>
</dbReference>
<evidence type="ECO:0000259" key="10">
    <source>
        <dbReference type="Pfam" id="PF16575"/>
    </source>
</evidence>
<evidence type="ECO:0000256" key="7">
    <source>
        <dbReference type="ARBA" id="ARBA00024737"/>
    </source>
</evidence>
<gene>
    <name evidence="11" type="ORF">ENO26_06385</name>
</gene>
<reference evidence="11" key="1">
    <citation type="journal article" date="2020" name="mSystems">
        <title>Genome- and Community-Level Interaction Insights into Carbon Utilization and Element Cycling Functions of Hydrothermarchaeota in Hydrothermal Sediment.</title>
        <authorList>
            <person name="Zhou Z."/>
            <person name="Liu Y."/>
            <person name="Xu W."/>
            <person name="Pan J."/>
            <person name="Luo Z.H."/>
            <person name="Li M."/>
        </authorList>
    </citation>
    <scope>NUCLEOTIDE SEQUENCE [LARGE SCALE GENOMIC DNA]</scope>
    <source>
        <strain evidence="11">SpSt-125</strain>
    </source>
</reference>
<keyword evidence="3" id="KW-0808">Transferase</keyword>
<dbReference type="InterPro" id="IPR045116">
    <property type="entry name" value="Clp1/Grc3"/>
</dbReference>
<sequence>MNKDDTIIGGYNMVINIQNQKIADVVQTRISVDRGKLLRVVGPIKVHVVNGRIRILGLELEAGKEIWISRYRSYALKVLEPSIINVVIGEGGSIEEPLPDEEPIEIWESIGREVVERGGKVVILGPIESCKTSFATLLSNLAIEKGLKVTIIDADIGQCDLAPPSFIAMKFMDRKVLWLREVDGEVMRFIGFLSPSQGIAMSKLLSSILELVKIADEKGSQLTIVNTDGWFGDIVAIQYKLQLIKNLKPNNIVIMGIESCNYLADVLTKFPSIKMYCIPIPKIVRKRDKEDRKYLRKVNYVQYFQKVKRRCFKLNEIALINSCLFNGVQDPQLRNELQKELGIPIFMVSRYNDKIVIAIPDEIKIEKLSMDRNNLYIVRPSDAKRILVAILNDLFEEVGIGVIDDVNFMEQKICILTEYEGEIRGLDIGRIIIGEDWIDKGIASRCVL</sequence>
<dbReference type="GO" id="GO:0005524">
    <property type="term" value="F:ATP binding"/>
    <property type="evidence" value="ECO:0007669"/>
    <property type="project" value="UniProtKB-KW"/>
</dbReference>
<feature type="domain" description="Clp1 P-loop" evidence="10">
    <location>
        <begin position="125"/>
        <end position="305"/>
    </location>
</feature>
<name>A0A7J2U4C2_9CREN</name>
<dbReference type="Pfam" id="PF16575">
    <property type="entry name" value="CLP1_P"/>
    <property type="match status" value="1"/>
</dbReference>
<dbReference type="EC" id="2.7.1.78" evidence="2"/>
<comment type="caution">
    <text evidence="11">The sequence shown here is derived from an EMBL/GenBank/DDBJ whole genome shotgun (WGS) entry which is preliminary data.</text>
</comment>
<evidence type="ECO:0000256" key="1">
    <source>
        <dbReference type="ARBA" id="ARBA00001968"/>
    </source>
</evidence>
<dbReference type="PANTHER" id="PTHR12755:SF3">
    <property type="entry name" value="POLYNUCLEOTIDE 5'-HYDROXYL-KINASE NOL9"/>
    <property type="match status" value="1"/>
</dbReference>
<accession>A0A7J2U4C2</accession>
<dbReference type="EMBL" id="DSEU01000040">
    <property type="protein sequence ID" value="HEM67177.1"/>
    <property type="molecule type" value="Genomic_DNA"/>
</dbReference>
<dbReference type="AlphaFoldDB" id="A0A7J2U4C2"/>
<comment type="function">
    <text evidence="7">Polynucleotide kinase that can phosphorylate the 5'-hydroxyl groups of both single-stranded RNA (ssRNA) and single-stranded DNA (ssDNA). Exhibits a strong preference for ssRNA.</text>
</comment>
<comment type="cofactor">
    <cofactor evidence="1">
        <name>a divalent metal cation</name>
        <dbReference type="ChEBI" id="CHEBI:60240"/>
    </cofactor>
</comment>
<evidence type="ECO:0000256" key="5">
    <source>
        <dbReference type="ARBA" id="ARBA00022777"/>
    </source>
</evidence>
<evidence type="ECO:0000256" key="9">
    <source>
        <dbReference type="ARBA" id="ARBA00044673"/>
    </source>
</evidence>
<keyword evidence="6" id="KW-0067">ATP-binding</keyword>
<comment type="catalytic activity">
    <reaction evidence="9">
        <text>a 5'-end dephospho-2'-deoxyribonucleoside-DNA + ATP = a 5'-end 5'-phospho-2'-deoxyribonucleoside-DNA + ADP + H(+)</text>
        <dbReference type="Rhea" id="RHEA:15669"/>
        <dbReference type="Rhea" id="RHEA-COMP:13180"/>
        <dbReference type="Rhea" id="RHEA-COMP:13184"/>
        <dbReference type="ChEBI" id="CHEBI:15378"/>
        <dbReference type="ChEBI" id="CHEBI:30616"/>
        <dbReference type="ChEBI" id="CHEBI:136412"/>
        <dbReference type="ChEBI" id="CHEBI:136416"/>
        <dbReference type="ChEBI" id="CHEBI:456216"/>
        <dbReference type="EC" id="2.7.1.78"/>
    </reaction>
</comment>